<reference evidence="2" key="1">
    <citation type="submission" date="2023-10" db="EMBL/GenBank/DDBJ databases">
        <title>Genome assembly of Pristionchus species.</title>
        <authorList>
            <person name="Yoshida K."/>
            <person name="Sommer R.J."/>
        </authorList>
    </citation>
    <scope>NUCLEOTIDE SEQUENCE</scope>
    <source>
        <strain evidence="2">RS0144</strain>
    </source>
</reference>
<evidence type="ECO:0000313" key="3">
    <source>
        <dbReference type="Proteomes" id="UP001432027"/>
    </source>
</evidence>
<dbReference type="AlphaFoldDB" id="A0AAV5TSV7"/>
<dbReference type="EMBL" id="BTSX01000004">
    <property type="protein sequence ID" value="GMS97544.1"/>
    <property type="molecule type" value="Genomic_DNA"/>
</dbReference>
<organism evidence="2 3">
    <name type="scientific">Pristionchus entomophagus</name>
    <dbReference type="NCBI Taxonomy" id="358040"/>
    <lineage>
        <taxon>Eukaryota</taxon>
        <taxon>Metazoa</taxon>
        <taxon>Ecdysozoa</taxon>
        <taxon>Nematoda</taxon>
        <taxon>Chromadorea</taxon>
        <taxon>Rhabditida</taxon>
        <taxon>Rhabditina</taxon>
        <taxon>Diplogasteromorpha</taxon>
        <taxon>Diplogasteroidea</taxon>
        <taxon>Neodiplogasteridae</taxon>
        <taxon>Pristionchus</taxon>
    </lineage>
</organism>
<feature type="non-terminal residue" evidence="2">
    <location>
        <position position="1"/>
    </location>
</feature>
<feature type="transmembrane region" description="Helical" evidence="1">
    <location>
        <begin position="104"/>
        <end position="123"/>
    </location>
</feature>
<sequence length="165" mass="19129">WWNSEDHVMIDISIAHNEHVIPHPPCPIYSNSSEERMQEIWISSNYSEQISHVKDMLEALINSNDHHPSSPLNLTVEQVNDVIESLLNPRETTQCSSRMSSSSLILIALLIFSMLSGAVWSIIKLREIIRHRYLRAHEDRRSVDEPMLLRDWPPANNDNLIDRID</sequence>
<gene>
    <name evidence="2" type="ORF">PENTCL1PPCAC_19719</name>
</gene>
<keyword evidence="3" id="KW-1185">Reference proteome</keyword>
<keyword evidence="1" id="KW-0812">Transmembrane</keyword>
<dbReference type="Proteomes" id="UP001432027">
    <property type="component" value="Unassembled WGS sequence"/>
</dbReference>
<keyword evidence="1" id="KW-1133">Transmembrane helix</keyword>
<name>A0AAV5TSV7_9BILA</name>
<comment type="caution">
    <text evidence="2">The sequence shown here is derived from an EMBL/GenBank/DDBJ whole genome shotgun (WGS) entry which is preliminary data.</text>
</comment>
<keyword evidence="1" id="KW-0472">Membrane</keyword>
<protein>
    <submittedName>
        <fullName evidence="2">Uncharacterized protein</fullName>
    </submittedName>
</protein>
<evidence type="ECO:0000256" key="1">
    <source>
        <dbReference type="SAM" id="Phobius"/>
    </source>
</evidence>
<accession>A0AAV5TSV7</accession>
<evidence type="ECO:0000313" key="2">
    <source>
        <dbReference type="EMBL" id="GMS97544.1"/>
    </source>
</evidence>
<proteinExistence type="predicted"/>